<evidence type="ECO:0000313" key="2">
    <source>
        <dbReference type="EMBL" id="PCI28640.1"/>
    </source>
</evidence>
<dbReference type="EMBL" id="NVSR01000029">
    <property type="protein sequence ID" value="PCI28640.1"/>
    <property type="molecule type" value="Genomic_DNA"/>
</dbReference>
<evidence type="ECO:0000313" key="3">
    <source>
        <dbReference type="Proteomes" id="UP000218113"/>
    </source>
</evidence>
<protein>
    <submittedName>
        <fullName evidence="2">Uncharacterized protein</fullName>
    </submittedName>
</protein>
<accession>A0A2A4T4S5</accession>
<proteinExistence type="predicted"/>
<feature type="transmembrane region" description="Helical" evidence="1">
    <location>
        <begin position="165"/>
        <end position="186"/>
    </location>
</feature>
<keyword evidence="1" id="KW-1133">Transmembrane helix</keyword>
<gene>
    <name evidence="2" type="ORF">COB67_05885</name>
</gene>
<dbReference type="Proteomes" id="UP000218113">
    <property type="component" value="Unassembled WGS sequence"/>
</dbReference>
<organism evidence="2 3">
    <name type="scientific">SAR324 cluster bacterium</name>
    <dbReference type="NCBI Taxonomy" id="2024889"/>
    <lineage>
        <taxon>Bacteria</taxon>
        <taxon>Deltaproteobacteria</taxon>
        <taxon>SAR324 cluster</taxon>
    </lineage>
</organism>
<dbReference type="AlphaFoldDB" id="A0A2A4T4S5"/>
<keyword evidence="1" id="KW-0472">Membrane</keyword>
<sequence length="189" mass="21536">MLLSDTTTYLTGDSFKELLSCKDELVNLNGFELAAHFSDNKEDVLNFGNYKYFHLWSAILIKNGRNIKNELDKFLEKSNLLQDSSYNKMKPIQNIFTEIMLFQKAIRSYENDCYDFINSYAASDINQKSSEIFAISNVLIEINKTYDRVFTQTRQKLASISNARVSIASLLLSIVAIGIAIVSIYHSNA</sequence>
<name>A0A2A4T4S5_9DELT</name>
<reference evidence="3" key="1">
    <citation type="submission" date="2017-08" db="EMBL/GenBank/DDBJ databases">
        <title>A dynamic microbial community with high functional redundancy inhabits the cold, oxic subseafloor aquifer.</title>
        <authorList>
            <person name="Tully B.J."/>
            <person name="Wheat C.G."/>
            <person name="Glazer B.T."/>
            <person name="Huber J.A."/>
        </authorList>
    </citation>
    <scope>NUCLEOTIDE SEQUENCE [LARGE SCALE GENOMIC DNA]</scope>
</reference>
<evidence type="ECO:0000256" key="1">
    <source>
        <dbReference type="SAM" id="Phobius"/>
    </source>
</evidence>
<keyword evidence="1" id="KW-0812">Transmembrane</keyword>
<comment type="caution">
    <text evidence="2">The sequence shown here is derived from an EMBL/GenBank/DDBJ whole genome shotgun (WGS) entry which is preliminary data.</text>
</comment>